<feature type="binding site" evidence="7">
    <location>
        <position position="118"/>
    </location>
    <ligand>
        <name>S-adenosyl-L-methionine</name>
        <dbReference type="ChEBI" id="CHEBI:59789"/>
    </ligand>
</feature>
<feature type="binding site" evidence="7">
    <location>
        <position position="74"/>
    </location>
    <ligand>
        <name>S-adenosyl-L-methionine</name>
        <dbReference type="ChEBI" id="CHEBI:59789"/>
    </ligand>
</feature>
<dbReference type="PANTHER" id="PTHR11727">
    <property type="entry name" value="DIMETHYLADENOSINE TRANSFERASE"/>
    <property type="match status" value="1"/>
</dbReference>
<dbReference type="InterPro" id="IPR020596">
    <property type="entry name" value="rRNA_Ade_Mease_Trfase_CS"/>
</dbReference>
<dbReference type="InterPro" id="IPR023165">
    <property type="entry name" value="rRNA_Ade_diMease-like_C"/>
</dbReference>
<keyword evidence="5 7" id="KW-0949">S-adenosyl-L-methionine</keyword>
<dbReference type="GO" id="GO:0000179">
    <property type="term" value="F:rRNA (adenine-N6,N6-)-dimethyltransferase activity"/>
    <property type="evidence" value="ECO:0007669"/>
    <property type="project" value="UniProtKB-UniRule"/>
</dbReference>
<feature type="binding site" evidence="7">
    <location>
        <position position="28"/>
    </location>
    <ligand>
        <name>S-adenosyl-L-methionine</name>
        <dbReference type="ChEBI" id="CHEBI:59789"/>
    </ligand>
</feature>
<feature type="binding site" evidence="7">
    <location>
        <position position="26"/>
    </location>
    <ligand>
        <name>S-adenosyl-L-methionine</name>
        <dbReference type="ChEBI" id="CHEBI:59789"/>
    </ligand>
</feature>
<evidence type="ECO:0000256" key="4">
    <source>
        <dbReference type="ARBA" id="ARBA00022679"/>
    </source>
</evidence>
<evidence type="ECO:0000313" key="9">
    <source>
        <dbReference type="EMBL" id="PIZ42567.1"/>
    </source>
</evidence>
<dbReference type="InterPro" id="IPR011530">
    <property type="entry name" value="rRNA_adenine_dimethylase"/>
</dbReference>
<organism evidence="9 10">
    <name type="scientific">candidate division WWE3 bacterium CG_4_10_14_0_2_um_filter_42_8</name>
    <dbReference type="NCBI Taxonomy" id="1975074"/>
    <lineage>
        <taxon>Bacteria</taxon>
        <taxon>Katanobacteria</taxon>
    </lineage>
</organism>
<evidence type="ECO:0000256" key="1">
    <source>
        <dbReference type="ARBA" id="ARBA00022490"/>
    </source>
</evidence>
<keyword evidence="1" id="KW-0963">Cytoplasm</keyword>
<dbReference type="Proteomes" id="UP000230970">
    <property type="component" value="Unassembled WGS sequence"/>
</dbReference>
<evidence type="ECO:0000256" key="3">
    <source>
        <dbReference type="ARBA" id="ARBA00022603"/>
    </source>
</evidence>
<feature type="binding site" evidence="7">
    <location>
        <position position="53"/>
    </location>
    <ligand>
        <name>S-adenosyl-L-methionine</name>
        <dbReference type="ChEBI" id="CHEBI:59789"/>
    </ligand>
</feature>
<dbReference type="SMART" id="SM00650">
    <property type="entry name" value="rADc"/>
    <property type="match status" value="1"/>
</dbReference>
<dbReference type="AlphaFoldDB" id="A0A2M7TBM1"/>
<dbReference type="EMBL" id="PFNJ01000063">
    <property type="protein sequence ID" value="PIZ42567.1"/>
    <property type="molecule type" value="Genomic_DNA"/>
</dbReference>
<comment type="caution">
    <text evidence="9">The sequence shown here is derived from an EMBL/GenBank/DDBJ whole genome shotgun (WGS) entry which is preliminary data.</text>
</comment>
<dbReference type="Pfam" id="PF00398">
    <property type="entry name" value="RrnaAD"/>
    <property type="match status" value="1"/>
</dbReference>
<comment type="caution">
    <text evidence="7">Lacks conserved residue(s) required for the propagation of feature annotation.</text>
</comment>
<evidence type="ECO:0000256" key="6">
    <source>
        <dbReference type="ARBA" id="ARBA00022884"/>
    </source>
</evidence>
<keyword evidence="4 7" id="KW-0808">Transferase</keyword>
<evidence type="ECO:0000256" key="7">
    <source>
        <dbReference type="PROSITE-ProRule" id="PRU01026"/>
    </source>
</evidence>
<evidence type="ECO:0000256" key="2">
    <source>
        <dbReference type="ARBA" id="ARBA00022552"/>
    </source>
</evidence>
<dbReference type="SUPFAM" id="SSF53335">
    <property type="entry name" value="S-adenosyl-L-methionine-dependent methyltransferases"/>
    <property type="match status" value="1"/>
</dbReference>
<accession>A0A2M7TBM1</accession>
<dbReference type="GO" id="GO:0003723">
    <property type="term" value="F:RNA binding"/>
    <property type="evidence" value="ECO:0007669"/>
    <property type="project" value="UniProtKB-UniRule"/>
</dbReference>
<dbReference type="GO" id="GO:0005829">
    <property type="term" value="C:cytosol"/>
    <property type="evidence" value="ECO:0007669"/>
    <property type="project" value="TreeGrafter"/>
</dbReference>
<name>A0A2M7TBM1_UNCKA</name>
<dbReference type="NCBIfam" id="TIGR00755">
    <property type="entry name" value="ksgA"/>
    <property type="match status" value="1"/>
</dbReference>
<keyword evidence="6 7" id="KW-0694">RNA-binding</keyword>
<evidence type="ECO:0000256" key="5">
    <source>
        <dbReference type="ARBA" id="ARBA00022691"/>
    </source>
</evidence>
<proteinExistence type="inferred from homology"/>
<dbReference type="CDD" id="cd02440">
    <property type="entry name" value="AdoMet_MTases"/>
    <property type="match status" value="1"/>
</dbReference>
<comment type="similarity">
    <text evidence="7">Belongs to the class I-like SAM-binding methyltransferase superfamily. rRNA adenine N(6)-methyltransferase family.</text>
</comment>
<dbReference type="Gene3D" id="1.10.8.100">
    <property type="entry name" value="Ribosomal RNA adenine dimethylase-like, domain 2"/>
    <property type="match status" value="1"/>
</dbReference>
<dbReference type="PANTHER" id="PTHR11727:SF7">
    <property type="entry name" value="DIMETHYLADENOSINE TRANSFERASE-RELATED"/>
    <property type="match status" value="1"/>
</dbReference>
<dbReference type="InterPro" id="IPR020598">
    <property type="entry name" value="rRNA_Ade_methylase_Trfase_N"/>
</dbReference>
<feature type="domain" description="Ribosomal RNA adenine methylase transferase N-terminal" evidence="8">
    <location>
        <begin position="33"/>
        <end position="201"/>
    </location>
</feature>
<sequence length="266" mass="29875">MPFQLSDTKNILVRHGLSPKDRLGQNFLVDAPAAQSIVASAGLHLKDAVVEVGAGLGALTRILAPQVRQVYAVESDSALIPILEENLSGVHNVEILNQNILDFNPQSFNLSRYKIVGSIPYQITSPLIHRVLTLTTSPELATLVVQKEVAEKICAQVPDTNYLATFIISFAQAQIVKILKPASFYPQPKVDSAILKIQYSRKIPKDTDIARWQKFLHHGFMQPRKMLNKRFDKEILEKAGIDPTRRAQTVSLEEWIKLFRSYNQHT</sequence>
<gene>
    <name evidence="9" type="primary">rsmA</name>
    <name evidence="9" type="ORF">COY34_02650</name>
</gene>
<dbReference type="Gene3D" id="3.40.50.150">
    <property type="entry name" value="Vaccinia Virus protein VP39"/>
    <property type="match status" value="1"/>
</dbReference>
<evidence type="ECO:0000313" key="10">
    <source>
        <dbReference type="Proteomes" id="UP000230970"/>
    </source>
</evidence>
<keyword evidence="3 7" id="KW-0489">Methyltransferase</keyword>
<dbReference type="InterPro" id="IPR001737">
    <property type="entry name" value="KsgA/Erm"/>
</dbReference>
<protein>
    <submittedName>
        <fullName evidence="9">Ribosomal RNA small subunit methyltransferase A</fullName>
    </submittedName>
</protein>
<dbReference type="PROSITE" id="PS51689">
    <property type="entry name" value="SAM_RNA_A_N6_MT"/>
    <property type="match status" value="1"/>
</dbReference>
<dbReference type="InterPro" id="IPR029063">
    <property type="entry name" value="SAM-dependent_MTases_sf"/>
</dbReference>
<evidence type="ECO:0000259" key="8">
    <source>
        <dbReference type="SMART" id="SM00650"/>
    </source>
</evidence>
<keyword evidence="2" id="KW-0698">rRNA processing</keyword>
<reference evidence="10" key="1">
    <citation type="submission" date="2017-09" db="EMBL/GenBank/DDBJ databases">
        <title>Depth-based differentiation of microbial function through sediment-hosted aquifers and enrichment of novel symbionts in the deep terrestrial subsurface.</title>
        <authorList>
            <person name="Probst A.J."/>
            <person name="Ladd B."/>
            <person name="Jarett J.K."/>
            <person name="Geller-Mcgrath D.E."/>
            <person name="Sieber C.M.K."/>
            <person name="Emerson J.B."/>
            <person name="Anantharaman K."/>
            <person name="Thomas B.C."/>
            <person name="Malmstrom R."/>
            <person name="Stieglmeier M."/>
            <person name="Klingl A."/>
            <person name="Woyke T."/>
            <person name="Ryan C.M."/>
            <person name="Banfield J.F."/>
        </authorList>
    </citation>
    <scope>NUCLEOTIDE SEQUENCE [LARGE SCALE GENOMIC DNA]</scope>
</reference>
<dbReference type="PROSITE" id="PS01131">
    <property type="entry name" value="RRNA_A_DIMETH"/>
    <property type="match status" value="1"/>
</dbReference>